<evidence type="ECO:0000259" key="5">
    <source>
        <dbReference type="PROSITE" id="PS50111"/>
    </source>
</evidence>
<dbReference type="PROSITE" id="PS50111">
    <property type="entry name" value="CHEMOTAXIS_TRANSDUC_2"/>
    <property type="match status" value="1"/>
</dbReference>
<evidence type="ECO:0000256" key="3">
    <source>
        <dbReference type="PROSITE-ProRule" id="PRU00284"/>
    </source>
</evidence>
<dbReference type="PANTHER" id="PTHR43531:SF11">
    <property type="entry name" value="METHYL-ACCEPTING CHEMOTAXIS PROTEIN 3"/>
    <property type="match status" value="1"/>
</dbReference>
<keyword evidence="1" id="KW-0145">Chemotaxis</keyword>
<comment type="similarity">
    <text evidence="2">Belongs to the methyl-accepting chemotaxis (MCP) protein family.</text>
</comment>
<comment type="caution">
    <text evidence="6">The sequence shown here is derived from an EMBL/GenBank/DDBJ whole genome shotgun (WGS) entry which is preliminary data.</text>
</comment>
<dbReference type="SMART" id="SM00283">
    <property type="entry name" value="MA"/>
    <property type="match status" value="1"/>
</dbReference>
<dbReference type="Gene3D" id="1.10.287.950">
    <property type="entry name" value="Methyl-accepting chemotaxis protein"/>
    <property type="match status" value="1"/>
</dbReference>
<feature type="transmembrane region" description="Helical" evidence="4">
    <location>
        <begin position="149"/>
        <end position="167"/>
    </location>
</feature>
<dbReference type="RefSeq" id="WP_210800185.1">
    <property type="nucleotide sequence ID" value="NZ_JAGQDE010000002.1"/>
</dbReference>
<reference evidence="6" key="1">
    <citation type="submission" date="2021-04" db="EMBL/GenBank/DDBJ databases">
        <title>The genome sequence of Ideonella sp. 4Y11.</title>
        <authorList>
            <person name="Liu Y."/>
        </authorList>
    </citation>
    <scope>NUCLEOTIDE SEQUENCE</scope>
    <source>
        <strain evidence="6">4Y11</strain>
    </source>
</reference>
<accession>A0A941BEJ1</accession>
<dbReference type="SUPFAM" id="SSF58104">
    <property type="entry name" value="Methyl-accepting chemotaxis protein (MCP) signaling domain"/>
    <property type="match status" value="1"/>
</dbReference>
<dbReference type="GO" id="GO:0007165">
    <property type="term" value="P:signal transduction"/>
    <property type="evidence" value="ECO:0007669"/>
    <property type="project" value="UniProtKB-KW"/>
</dbReference>
<feature type="transmembrane region" description="Helical" evidence="4">
    <location>
        <begin position="62"/>
        <end position="87"/>
    </location>
</feature>
<dbReference type="PANTHER" id="PTHR43531">
    <property type="entry name" value="PROTEIN ICFG"/>
    <property type="match status" value="1"/>
</dbReference>
<dbReference type="GO" id="GO:0006935">
    <property type="term" value="P:chemotaxis"/>
    <property type="evidence" value="ECO:0007669"/>
    <property type="project" value="UniProtKB-KW"/>
</dbReference>
<keyword evidence="4" id="KW-1133">Transmembrane helix</keyword>
<feature type="transmembrane region" description="Helical" evidence="4">
    <location>
        <begin position="6"/>
        <end position="25"/>
    </location>
</feature>
<evidence type="ECO:0000313" key="6">
    <source>
        <dbReference type="EMBL" id="MBQ0957776.1"/>
    </source>
</evidence>
<feature type="transmembrane region" description="Helical" evidence="4">
    <location>
        <begin position="94"/>
        <end position="114"/>
    </location>
</feature>
<keyword evidence="7" id="KW-1185">Reference proteome</keyword>
<keyword evidence="4" id="KW-0472">Membrane</keyword>
<dbReference type="GO" id="GO:0016020">
    <property type="term" value="C:membrane"/>
    <property type="evidence" value="ECO:0007669"/>
    <property type="project" value="InterPro"/>
</dbReference>
<evidence type="ECO:0000256" key="1">
    <source>
        <dbReference type="ARBA" id="ARBA00022500"/>
    </source>
</evidence>
<dbReference type="AlphaFoldDB" id="A0A941BEJ1"/>
<feature type="transmembrane region" description="Helical" evidence="4">
    <location>
        <begin position="32"/>
        <end position="50"/>
    </location>
</feature>
<evidence type="ECO:0000256" key="2">
    <source>
        <dbReference type="ARBA" id="ARBA00029447"/>
    </source>
</evidence>
<organism evidence="6 7">
    <name type="scientific">Ideonella aquatica</name>
    <dbReference type="NCBI Taxonomy" id="2824119"/>
    <lineage>
        <taxon>Bacteria</taxon>
        <taxon>Pseudomonadati</taxon>
        <taxon>Pseudomonadota</taxon>
        <taxon>Betaproteobacteria</taxon>
        <taxon>Burkholderiales</taxon>
        <taxon>Sphaerotilaceae</taxon>
        <taxon>Ideonella</taxon>
    </lineage>
</organism>
<keyword evidence="4" id="KW-0812">Transmembrane</keyword>
<gene>
    <name evidence="6" type="ORF">KAK06_02290</name>
</gene>
<dbReference type="InterPro" id="IPR004089">
    <property type="entry name" value="MCPsignal_dom"/>
</dbReference>
<dbReference type="Pfam" id="PF00015">
    <property type="entry name" value="MCPsignal"/>
    <property type="match status" value="1"/>
</dbReference>
<proteinExistence type="inferred from homology"/>
<dbReference type="InterPro" id="IPR051310">
    <property type="entry name" value="MCP_chemotaxis"/>
</dbReference>
<name>A0A941BEJ1_9BURK</name>
<feature type="domain" description="Methyl-accepting transducer" evidence="5">
    <location>
        <begin position="224"/>
        <end position="453"/>
    </location>
</feature>
<dbReference type="Proteomes" id="UP000678374">
    <property type="component" value="Unassembled WGS sequence"/>
</dbReference>
<evidence type="ECO:0000256" key="4">
    <source>
        <dbReference type="SAM" id="Phobius"/>
    </source>
</evidence>
<dbReference type="EMBL" id="JAGQDE010000002">
    <property type="protein sequence ID" value="MBQ0957776.1"/>
    <property type="molecule type" value="Genomic_DNA"/>
</dbReference>
<sequence length="486" mass="51752">MTAPHAFALCLSAAFTLLAWAHFSVWRAMRQGCWATFAATCLLGALYFGMDHQMPVVGDRPNLAGTVAGFVLMVLGWLSVGSYLGLGRRPLTRLAMLLGVHGALVVAGVAGGWVNRLGLFANYALMAWLVLGASWRVGDGAHRHSRGVVASAALLYPAVVGAALLGWLEPLNLRYVMSLPMVIVGTAMLVEGTLMAQRLAHAAVEETRAAQDRLHSVVQALAEGSGRVASTGQTMSEGAQMLAIRTDEQTSHIRETAEAVRGVVTQVQLTSAHVSAVDATCQALEQQARQGSQDVQETVGSIERIDQRTREMDEAIVLIEAIAFQTNLLSLNAAIEAARAGPAGRGFAVVAAEVRTLSTRTRDAAAQVRALIERARGQSGDGVQRVLHVRDTLQRMTQSVQDVAARMREVSEDAHQQREALDGVLGHLDALTTLTDANASMVAQSVMASDDMNANARQLTDVVARAQGRVPITPPSVAAEEAVDFF</sequence>
<feature type="transmembrane region" description="Helical" evidence="4">
    <location>
        <begin position="120"/>
        <end position="137"/>
    </location>
</feature>
<evidence type="ECO:0000313" key="7">
    <source>
        <dbReference type="Proteomes" id="UP000678374"/>
    </source>
</evidence>
<protein>
    <recommendedName>
        <fullName evidence="5">Methyl-accepting transducer domain-containing protein</fullName>
    </recommendedName>
</protein>
<keyword evidence="3" id="KW-0807">Transducer</keyword>